<proteinExistence type="predicted"/>
<protein>
    <submittedName>
        <fullName evidence="2">Alpha/beta hydrolase</fullName>
    </submittedName>
</protein>
<dbReference type="AlphaFoldDB" id="A0A8J7PI42"/>
<gene>
    <name evidence="2" type="ORF">J0H12_01225</name>
</gene>
<dbReference type="InterPro" id="IPR029058">
    <property type="entry name" value="AB_hydrolase_fold"/>
</dbReference>
<organism evidence="2 3">
    <name type="scientific">Candidatus Paracaedimonas acanthamoebae</name>
    <dbReference type="NCBI Taxonomy" id="244581"/>
    <lineage>
        <taxon>Bacteria</taxon>
        <taxon>Pseudomonadati</taxon>
        <taxon>Pseudomonadota</taxon>
        <taxon>Alphaproteobacteria</taxon>
        <taxon>Holosporales</taxon>
        <taxon>Caedimonadaceae</taxon>
        <taxon>Candidatus Paracaedimonas</taxon>
    </lineage>
</organism>
<dbReference type="Pfam" id="PF12146">
    <property type="entry name" value="Hydrolase_4"/>
    <property type="match status" value="1"/>
</dbReference>
<feature type="domain" description="Serine aminopeptidase S33" evidence="1">
    <location>
        <begin position="53"/>
        <end position="306"/>
    </location>
</feature>
<name>A0A8J7PI42_9PROT</name>
<accession>A0A8J7PI42</accession>
<comment type="caution">
    <text evidence="2">The sequence shown here is derived from an EMBL/GenBank/DDBJ whole genome shotgun (WGS) entry which is preliminary data.</text>
</comment>
<dbReference type="GO" id="GO:0016787">
    <property type="term" value="F:hydrolase activity"/>
    <property type="evidence" value="ECO:0007669"/>
    <property type="project" value="UniProtKB-KW"/>
</dbReference>
<dbReference type="EMBL" id="JAFKGL010000011">
    <property type="protein sequence ID" value="MBN9412535.1"/>
    <property type="molecule type" value="Genomic_DNA"/>
</dbReference>
<keyword evidence="2" id="KW-0378">Hydrolase</keyword>
<evidence type="ECO:0000313" key="2">
    <source>
        <dbReference type="EMBL" id="MBN9412535.1"/>
    </source>
</evidence>
<evidence type="ECO:0000313" key="3">
    <source>
        <dbReference type="Proteomes" id="UP000664414"/>
    </source>
</evidence>
<reference evidence="2" key="1">
    <citation type="submission" date="2021-02" db="EMBL/GenBank/DDBJ databases">
        <title>Thiocyanate and organic carbon inputs drive convergent selection for specific autotrophic Afipia and Thiobacillus strains within complex microbiomes.</title>
        <authorList>
            <person name="Huddy R.J."/>
            <person name="Sachdeva R."/>
            <person name="Kadzinga F."/>
            <person name="Kantor R.S."/>
            <person name="Harrison S.T.L."/>
            <person name="Banfield J.F."/>
        </authorList>
    </citation>
    <scope>NUCLEOTIDE SEQUENCE</scope>
    <source>
        <strain evidence="2">SCN18_10_11_15_R4_P_38_20</strain>
    </source>
</reference>
<dbReference type="InterPro" id="IPR022742">
    <property type="entry name" value="Hydrolase_4"/>
</dbReference>
<dbReference type="PANTHER" id="PTHR11614">
    <property type="entry name" value="PHOSPHOLIPASE-RELATED"/>
    <property type="match status" value="1"/>
</dbReference>
<sequence>MTYFSTIRNIFLFFVFFTFSGAQDPQFQYLKTPDGVNLRIAKWINSTPNLHSKTILFLEGRASFIEKNQETIQNLLLQGHDVWVFDWRGQGGSSHLLENPQKIHIDDYETYLKDLYQIVHQVVKPSARFPLVFLGVSFGGHMALRYALDHGEDLEGMILVSPMLDIHTKPFPYRVARALTRTALLLGLGEMYAVGYGDYNPLEVGFEKNVSTQDRFRYECQKELCLNNMPLVTGGPTYSWVNATFKSIDYLQKPGFLDSIKVPTLILTAGLDKVVNNSRDKEICGKMVACHQKTYSEAYHNIPNERNIIRDQFLMDVAQFLKNLKSYSLEKVASEIKTNKML</sequence>
<dbReference type="InterPro" id="IPR051044">
    <property type="entry name" value="MAG_DAG_Lipase"/>
</dbReference>
<dbReference type="Proteomes" id="UP000664414">
    <property type="component" value="Unassembled WGS sequence"/>
</dbReference>
<dbReference type="SUPFAM" id="SSF53474">
    <property type="entry name" value="alpha/beta-Hydrolases"/>
    <property type="match status" value="1"/>
</dbReference>
<dbReference type="Gene3D" id="3.40.50.1820">
    <property type="entry name" value="alpha/beta hydrolase"/>
    <property type="match status" value="1"/>
</dbReference>
<evidence type="ECO:0000259" key="1">
    <source>
        <dbReference type="Pfam" id="PF12146"/>
    </source>
</evidence>